<dbReference type="Gene3D" id="1.20.1050.10">
    <property type="match status" value="1"/>
</dbReference>
<dbReference type="SUPFAM" id="SSF47616">
    <property type="entry name" value="GST C-terminal domain-like"/>
    <property type="match status" value="1"/>
</dbReference>
<dbReference type="Proteomes" id="UP000635142">
    <property type="component" value="Unassembled WGS sequence"/>
</dbReference>
<dbReference type="InterPro" id="IPR036249">
    <property type="entry name" value="Thioredoxin-like_sf"/>
</dbReference>
<name>A0A927D8H8_9RHOB</name>
<dbReference type="CDD" id="cd03057">
    <property type="entry name" value="GST_N_Beta"/>
    <property type="match status" value="1"/>
</dbReference>
<dbReference type="InterPro" id="IPR040079">
    <property type="entry name" value="Glutathione_S-Trfase"/>
</dbReference>
<dbReference type="PROSITE" id="PS50404">
    <property type="entry name" value="GST_NTER"/>
    <property type="match status" value="1"/>
</dbReference>
<evidence type="ECO:0000313" key="4">
    <source>
        <dbReference type="Proteomes" id="UP000635142"/>
    </source>
</evidence>
<dbReference type="SFLD" id="SFLDG00358">
    <property type="entry name" value="Main_(cytGST)"/>
    <property type="match status" value="1"/>
</dbReference>
<dbReference type="SFLD" id="SFLDG01150">
    <property type="entry name" value="Main.1:_Beta-like"/>
    <property type="match status" value="1"/>
</dbReference>
<protein>
    <submittedName>
        <fullName evidence="3">Glutathione S-transferase family protein</fullName>
    </submittedName>
</protein>
<organism evidence="3 4">
    <name type="scientific">Sulfitobacter aestuariivivens</name>
    <dbReference type="NCBI Taxonomy" id="2766981"/>
    <lineage>
        <taxon>Bacteria</taxon>
        <taxon>Pseudomonadati</taxon>
        <taxon>Pseudomonadota</taxon>
        <taxon>Alphaproteobacteria</taxon>
        <taxon>Rhodobacterales</taxon>
        <taxon>Roseobacteraceae</taxon>
        <taxon>Sulfitobacter</taxon>
    </lineage>
</organism>
<dbReference type="InterPro" id="IPR036282">
    <property type="entry name" value="Glutathione-S-Trfase_C_sf"/>
</dbReference>
<dbReference type="EMBL" id="JACTAG010000002">
    <property type="protein sequence ID" value="MBD3664711.1"/>
    <property type="molecule type" value="Genomic_DNA"/>
</dbReference>
<dbReference type="InterPro" id="IPR010987">
    <property type="entry name" value="Glutathione-S-Trfase_C-like"/>
</dbReference>
<dbReference type="PANTHER" id="PTHR44051">
    <property type="entry name" value="GLUTATHIONE S-TRANSFERASE-RELATED"/>
    <property type="match status" value="1"/>
</dbReference>
<gene>
    <name evidence="3" type="ORF">H9Q16_12320</name>
</gene>
<evidence type="ECO:0000259" key="1">
    <source>
        <dbReference type="PROSITE" id="PS50404"/>
    </source>
</evidence>
<keyword evidence="4" id="KW-1185">Reference proteome</keyword>
<proteinExistence type="predicted"/>
<evidence type="ECO:0000313" key="3">
    <source>
        <dbReference type="EMBL" id="MBD3664711.1"/>
    </source>
</evidence>
<feature type="domain" description="GST C-terminal" evidence="2">
    <location>
        <begin position="85"/>
        <end position="206"/>
    </location>
</feature>
<dbReference type="RefSeq" id="WP_191075730.1">
    <property type="nucleotide sequence ID" value="NZ_JACTAG010000002.1"/>
</dbReference>
<reference evidence="3" key="1">
    <citation type="submission" date="2020-08" db="EMBL/GenBank/DDBJ databases">
        <title>Sulfitobacter aestuariivivens sp. nov., isolated from a tidal flat.</title>
        <authorList>
            <person name="Park S."/>
            <person name="Yoon J.-H."/>
        </authorList>
    </citation>
    <scope>NUCLEOTIDE SEQUENCE</scope>
    <source>
        <strain evidence="3">TSTF-M16</strain>
    </source>
</reference>
<dbReference type="Pfam" id="PF02798">
    <property type="entry name" value="GST_N"/>
    <property type="match status" value="1"/>
</dbReference>
<dbReference type="AlphaFoldDB" id="A0A927D8H8"/>
<comment type="caution">
    <text evidence="3">The sequence shown here is derived from an EMBL/GenBank/DDBJ whole genome shotgun (WGS) entry which is preliminary data.</text>
</comment>
<accession>A0A927D8H8</accession>
<dbReference type="SFLD" id="SFLDS00019">
    <property type="entry name" value="Glutathione_Transferase_(cytos"/>
    <property type="match status" value="1"/>
</dbReference>
<dbReference type="InterPro" id="IPR004045">
    <property type="entry name" value="Glutathione_S-Trfase_N"/>
</dbReference>
<dbReference type="Gene3D" id="3.40.30.10">
    <property type="entry name" value="Glutaredoxin"/>
    <property type="match status" value="1"/>
</dbReference>
<feature type="domain" description="GST N-terminal" evidence="1">
    <location>
        <begin position="1"/>
        <end position="80"/>
    </location>
</feature>
<sequence>MLTFYFSKGSSALAAHILLIETGTAFTATEISIPNGDHRNTAFLRRNPKGRIPVLDTPDGLLTENPAILEYIAATHPEAGLLPKGPYPQARARALCAYLCATAHVAFAHLHRGARWASKEASLDDMRARVPDNLADCAAHLETDLPFSPWALGAAPTFCDPYLFQFTRWLEGAGVNITTYPKLAEHRAAMRARAAVQQAMKLHDLR</sequence>
<dbReference type="PROSITE" id="PS50405">
    <property type="entry name" value="GST_CTER"/>
    <property type="match status" value="1"/>
</dbReference>
<evidence type="ECO:0000259" key="2">
    <source>
        <dbReference type="PROSITE" id="PS50405"/>
    </source>
</evidence>
<dbReference type="PANTHER" id="PTHR44051:SF8">
    <property type="entry name" value="GLUTATHIONE S-TRANSFERASE GSTA"/>
    <property type="match status" value="1"/>
</dbReference>
<dbReference type="SUPFAM" id="SSF52833">
    <property type="entry name" value="Thioredoxin-like"/>
    <property type="match status" value="1"/>
</dbReference>